<feature type="domain" description="Alpha/beta hydrolase fold-3" evidence="3">
    <location>
        <begin position="139"/>
        <end position="356"/>
    </location>
</feature>
<proteinExistence type="predicted"/>
<dbReference type="GO" id="GO:0016787">
    <property type="term" value="F:hydrolase activity"/>
    <property type="evidence" value="ECO:0007669"/>
    <property type="project" value="UniProtKB-KW"/>
</dbReference>
<evidence type="ECO:0000313" key="4">
    <source>
        <dbReference type="EMBL" id="KAF2763314.1"/>
    </source>
</evidence>
<dbReference type="GeneID" id="54484196"/>
<feature type="region of interest" description="Disordered" evidence="2">
    <location>
        <begin position="24"/>
        <end position="43"/>
    </location>
</feature>
<dbReference type="PANTHER" id="PTHR48081:SF8">
    <property type="entry name" value="ALPHA_BETA HYDROLASE FOLD-3 DOMAIN-CONTAINING PROTEIN-RELATED"/>
    <property type="match status" value="1"/>
</dbReference>
<reference evidence="4" key="1">
    <citation type="journal article" date="2020" name="Stud. Mycol.">
        <title>101 Dothideomycetes genomes: a test case for predicting lifestyles and emergence of pathogens.</title>
        <authorList>
            <person name="Haridas S."/>
            <person name="Albert R."/>
            <person name="Binder M."/>
            <person name="Bloem J."/>
            <person name="Labutti K."/>
            <person name="Salamov A."/>
            <person name="Andreopoulos B."/>
            <person name="Baker S."/>
            <person name="Barry K."/>
            <person name="Bills G."/>
            <person name="Bluhm B."/>
            <person name="Cannon C."/>
            <person name="Castanera R."/>
            <person name="Culley D."/>
            <person name="Daum C."/>
            <person name="Ezra D."/>
            <person name="Gonzalez J."/>
            <person name="Henrissat B."/>
            <person name="Kuo A."/>
            <person name="Liang C."/>
            <person name="Lipzen A."/>
            <person name="Lutzoni F."/>
            <person name="Magnuson J."/>
            <person name="Mondo S."/>
            <person name="Nolan M."/>
            <person name="Ohm R."/>
            <person name="Pangilinan J."/>
            <person name="Park H.-J."/>
            <person name="Ramirez L."/>
            <person name="Alfaro M."/>
            <person name="Sun H."/>
            <person name="Tritt A."/>
            <person name="Yoshinaga Y."/>
            <person name="Zwiers L.-H."/>
            <person name="Turgeon B."/>
            <person name="Goodwin S."/>
            <person name="Spatafora J."/>
            <person name="Crous P."/>
            <person name="Grigoriev I."/>
        </authorList>
    </citation>
    <scope>NUCLEOTIDE SEQUENCE</scope>
    <source>
        <strain evidence="4">CBS 121739</strain>
    </source>
</reference>
<dbReference type="Gene3D" id="3.40.50.1820">
    <property type="entry name" value="alpha/beta hydrolase"/>
    <property type="match status" value="1"/>
</dbReference>
<protein>
    <submittedName>
        <fullName evidence="4">Alpha/beta-hydrolase</fullName>
    </submittedName>
</protein>
<keyword evidence="1 4" id="KW-0378">Hydrolase</keyword>
<name>A0A6A6WM79_9PEZI</name>
<dbReference type="Proteomes" id="UP000799437">
    <property type="component" value="Unassembled WGS sequence"/>
</dbReference>
<evidence type="ECO:0000313" key="5">
    <source>
        <dbReference type="Proteomes" id="UP000799437"/>
    </source>
</evidence>
<organism evidence="4 5">
    <name type="scientific">Pseudovirgaria hyperparasitica</name>
    <dbReference type="NCBI Taxonomy" id="470096"/>
    <lineage>
        <taxon>Eukaryota</taxon>
        <taxon>Fungi</taxon>
        <taxon>Dikarya</taxon>
        <taxon>Ascomycota</taxon>
        <taxon>Pezizomycotina</taxon>
        <taxon>Dothideomycetes</taxon>
        <taxon>Dothideomycetes incertae sedis</taxon>
        <taxon>Acrospermales</taxon>
        <taxon>Acrospermaceae</taxon>
        <taxon>Pseudovirgaria</taxon>
    </lineage>
</organism>
<dbReference type="InterPro" id="IPR050300">
    <property type="entry name" value="GDXG_lipolytic_enzyme"/>
</dbReference>
<dbReference type="InterPro" id="IPR029058">
    <property type="entry name" value="AB_hydrolase_fold"/>
</dbReference>
<dbReference type="AlphaFoldDB" id="A0A6A6WM79"/>
<accession>A0A6A6WM79</accession>
<evidence type="ECO:0000256" key="2">
    <source>
        <dbReference type="SAM" id="MobiDB-lite"/>
    </source>
</evidence>
<evidence type="ECO:0000256" key="1">
    <source>
        <dbReference type="ARBA" id="ARBA00022801"/>
    </source>
</evidence>
<dbReference type="InterPro" id="IPR013094">
    <property type="entry name" value="AB_hydrolase_3"/>
</dbReference>
<keyword evidence="5" id="KW-1185">Reference proteome</keyword>
<evidence type="ECO:0000259" key="3">
    <source>
        <dbReference type="Pfam" id="PF07859"/>
    </source>
</evidence>
<sequence>MASVKVPHYRKPRYHIPQNVFASQNRTTSYDHTLTSPTTSHMGPRTREELLAAGVMDPALEAELTKNPLPPKPNTTDMKIQREHRAQILRDRQHLRPIPGPIPEVREVDRQIEMSDGEYITIRIYTHTQRPRAYGPLYVAFHEGGWSMGDLSDEETNCRAFTKEFNAVCINVDYRLAPEHPFPRPVLDCWDALKWVAENYESLGADPHAGFIIGGASAGGNIAAVLAHLARDEHLTPRLTGQFLCVPVLADPRTLPAQYKPEFLSRELCTQDPVLQFDEATQRTLGGAYKPDVESPLYTPFNDPRGGHRGLPKTYLQVCGLDPLRDEGLLYERVLREEADVKTKLDLYKGYGHMFWTNFPQLEMSKQVLKDSVEGLRWLLNDDDDDVDGLH</sequence>
<dbReference type="Pfam" id="PF07859">
    <property type="entry name" value="Abhydrolase_3"/>
    <property type="match status" value="1"/>
</dbReference>
<dbReference type="PANTHER" id="PTHR48081">
    <property type="entry name" value="AB HYDROLASE SUPERFAMILY PROTEIN C4A8.06C"/>
    <property type="match status" value="1"/>
</dbReference>
<dbReference type="SUPFAM" id="SSF53474">
    <property type="entry name" value="alpha/beta-Hydrolases"/>
    <property type="match status" value="1"/>
</dbReference>
<dbReference type="OrthoDB" id="408631at2759"/>
<feature type="compositionally biased region" description="Polar residues" evidence="2">
    <location>
        <begin position="24"/>
        <end position="41"/>
    </location>
</feature>
<dbReference type="RefSeq" id="XP_033605765.1">
    <property type="nucleotide sequence ID" value="XM_033743142.1"/>
</dbReference>
<dbReference type="EMBL" id="ML996565">
    <property type="protein sequence ID" value="KAF2763314.1"/>
    <property type="molecule type" value="Genomic_DNA"/>
</dbReference>
<gene>
    <name evidence="4" type="ORF">EJ05DRAFT_472228</name>
</gene>